<dbReference type="InterPro" id="IPR032465">
    <property type="entry name" value="ACMSD"/>
</dbReference>
<comment type="subunit">
    <text evidence="3">Monomer.</text>
</comment>
<dbReference type="EC" id="4.1.1.45" evidence="4"/>
<evidence type="ECO:0000259" key="11">
    <source>
        <dbReference type="Pfam" id="PF04909"/>
    </source>
</evidence>
<evidence type="ECO:0000256" key="9">
    <source>
        <dbReference type="ARBA" id="ARBA00023239"/>
    </source>
</evidence>
<evidence type="ECO:0000256" key="10">
    <source>
        <dbReference type="ARBA" id="ARBA00031120"/>
    </source>
</evidence>
<dbReference type="Gene3D" id="3.20.20.140">
    <property type="entry name" value="Metal-dependent hydrolases"/>
    <property type="match status" value="1"/>
</dbReference>
<dbReference type="RefSeq" id="WP_345520603.1">
    <property type="nucleotide sequence ID" value="NZ_BAABKM010000002.1"/>
</dbReference>
<dbReference type="EMBL" id="BAABKM010000002">
    <property type="protein sequence ID" value="GAA4699522.1"/>
    <property type="molecule type" value="Genomic_DNA"/>
</dbReference>
<comment type="similarity">
    <text evidence="2">Belongs to the metallo-dependent hydrolases superfamily. ACMSD family.</text>
</comment>
<dbReference type="Proteomes" id="UP001499974">
    <property type="component" value="Unassembled WGS sequence"/>
</dbReference>
<keyword evidence="8" id="KW-0862">Zinc</keyword>
<dbReference type="InterPro" id="IPR032466">
    <property type="entry name" value="Metal_Hydrolase"/>
</dbReference>
<gene>
    <name evidence="12" type="ORF">GCM10023349_14790</name>
</gene>
<feature type="domain" description="Amidohydrolase-related" evidence="11">
    <location>
        <begin position="93"/>
        <end position="329"/>
    </location>
</feature>
<proteinExistence type="inferred from homology"/>
<evidence type="ECO:0000256" key="3">
    <source>
        <dbReference type="ARBA" id="ARBA00011245"/>
    </source>
</evidence>
<evidence type="ECO:0000313" key="13">
    <source>
        <dbReference type="Proteomes" id="UP001499974"/>
    </source>
</evidence>
<comment type="pathway">
    <text evidence="1">Secondary metabolite metabolism; quinolate metabolism.</text>
</comment>
<evidence type="ECO:0000256" key="6">
    <source>
        <dbReference type="ARBA" id="ARBA00022723"/>
    </source>
</evidence>
<accession>A0ABP8X476</accession>
<keyword evidence="9" id="KW-0456">Lyase</keyword>
<evidence type="ECO:0000256" key="4">
    <source>
        <dbReference type="ARBA" id="ARBA00012365"/>
    </source>
</evidence>
<evidence type="ECO:0000256" key="8">
    <source>
        <dbReference type="ARBA" id="ARBA00022833"/>
    </source>
</evidence>
<protein>
    <recommendedName>
        <fullName evidence="5">2-amino-3-carboxymuconate-6-semialdehyde decarboxylase</fullName>
        <ecNumber evidence="4">4.1.1.45</ecNumber>
    </recommendedName>
    <alternativeName>
        <fullName evidence="10">Picolinate carboxylase</fullName>
    </alternativeName>
</protein>
<evidence type="ECO:0000256" key="1">
    <source>
        <dbReference type="ARBA" id="ARBA00005079"/>
    </source>
</evidence>
<dbReference type="SUPFAM" id="SSF51556">
    <property type="entry name" value="Metallo-dependent hydrolases"/>
    <property type="match status" value="1"/>
</dbReference>
<keyword evidence="6" id="KW-0479">Metal-binding</keyword>
<evidence type="ECO:0000313" key="12">
    <source>
        <dbReference type="EMBL" id="GAA4699522.1"/>
    </source>
</evidence>
<evidence type="ECO:0000256" key="2">
    <source>
        <dbReference type="ARBA" id="ARBA00005871"/>
    </source>
</evidence>
<organism evidence="12 13">
    <name type="scientific">Nocardioides conyzicola</name>
    <dbReference type="NCBI Taxonomy" id="1651781"/>
    <lineage>
        <taxon>Bacteria</taxon>
        <taxon>Bacillati</taxon>
        <taxon>Actinomycetota</taxon>
        <taxon>Actinomycetes</taxon>
        <taxon>Propionibacteriales</taxon>
        <taxon>Nocardioidaceae</taxon>
        <taxon>Nocardioides</taxon>
    </lineage>
</organism>
<reference evidence="13" key="1">
    <citation type="journal article" date="2019" name="Int. J. Syst. Evol. Microbiol.">
        <title>The Global Catalogue of Microorganisms (GCM) 10K type strain sequencing project: providing services to taxonomists for standard genome sequencing and annotation.</title>
        <authorList>
            <consortium name="The Broad Institute Genomics Platform"/>
            <consortium name="The Broad Institute Genome Sequencing Center for Infectious Disease"/>
            <person name="Wu L."/>
            <person name="Ma J."/>
        </authorList>
    </citation>
    <scope>NUCLEOTIDE SEQUENCE [LARGE SCALE GENOMIC DNA]</scope>
    <source>
        <strain evidence="13">JCM 18531</strain>
    </source>
</reference>
<sequence>MTTHPCIAAIDVHVHAVPPALLERVGRGEFPGIELSSNGTSSMLTFVDMASSPPVPLSMTSAAALAASSAAQHVALQLLGPWTDFFGYTLPETVAVDWCRAYNIELVEMCAGNPHQLPMATIPLIFPSRAVAELHAARALGCHGVMIGTDLPGGLHLGSAELDPVWEAAAALDMPVLLHPTRLDVPGELNVAGLKNAVGRAEPTAIALTRLLYAGVLNRHPELSFIACHGGGGFAAVAPRVLRNHEIGWSETDVDVQEGVSRLYFDSVVLDPRLLGFLVEVYGADRFVLGSDLPFPWEPHPVATLIASDLGADATASIAHKNARQLYRLPSVPRCPACSA</sequence>
<evidence type="ECO:0000256" key="7">
    <source>
        <dbReference type="ARBA" id="ARBA00022793"/>
    </source>
</evidence>
<keyword evidence="7" id="KW-0210">Decarboxylase</keyword>
<evidence type="ECO:0000256" key="5">
    <source>
        <dbReference type="ARBA" id="ARBA00021214"/>
    </source>
</evidence>
<name>A0ABP8X476_9ACTN</name>
<dbReference type="PANTHER" id="PTHR21240:SF27">
    <property type="entry name" value="2-AMINO-3-CARBOXYMUCONATE-6-SEMIALDEHYDE DECARBOXYLASE"/>
    <property type="match status" value="1"/>
</dbReference>
<dbReference type="InterPro" id="IPR006680">
    <property type="entry name" value="Amidohydro-rel"/>
</dbReference>
<comment type="caution">
    <text evidence="12">The sequence shown here is derived from an EMBL/GenBank/DDBJ whole genome shotgun (WGS) entry which is preliminary data.</text>
</comment>
<dbReference type="PANTHER" id="PTHR21240">
    <property type="entry name" value="2-AMINO-3-CARBOXYLMUCONATE-6-SEMIALDEHYDE DECARBOXYLASE"/>
    <property type="match status" value="1"/>
</dbReference>
<dbReference type="Pfam" id="PF04909">
    <property type="entry name" value="Amidohydro_2"/>
    <property type="match status" value="1"/>
</dbReference>
<keyword evidence="13" id="KW-1185">Reference proteome</keyword>